<gene>
    <name evidence="1" type="ORF">SOCE836_096760</name>
</gene>
<evidence type="ECO:0000313" key="1">
    <source>
        <dbReference type="EMBL" id="AUX37452.1"/>
    </source>
</evidence>
<dbReference type="AlphaFoldDB" id="A0A4V0NHQ1"/>
<proteinExistence type="predicted"/>
<dbReference type="RefSeq" id="WP_129580080.1">
    <property type="nucleotide sequence ID" value="NZ_CP012672.1"/>
</dbReference>
<sequence>MSTSPHLFMALEVAFRATEAESEEPLEDQIVPVLEEIFGTTLQFVGNQDIGGAWYERPPVPLPETGLVDLRVSLGLDRLDAEKYVHSATHPLHASVSLVGWNVLDLGGVASALESAFGTSMEYIDACVTCDRMDVGPLGLADSHKYVFRDPYAPLPLVGSARHLPISPSPRLVDMLESTSAPPLVCQLVFGSPSTDEVRCRELVRMAFGLELEPMTDERSRRPVFIFADCDAGVGQIHALRLYTGQVSEGVSHRPTRRTDLTWFLDVNMVIDNLLEPGRLAARVAEASRGEMQVVAYTIVGDVWGNRRLSLLDQQFGSAAEARPTWRGSHRID</sequence>
<name>A0A4V0NHQ1_SORCE</name>
<dbReference type="Proteomes" id="UP000295497">
    <property type="component" value="Chromosome"/>
</dbReference>
<evidence type="ECO:0000313" key="2">
    <source>
        <dbReference type="Proteomes" id="UP000295497"/>
    </source>
</evidence>
<organism evidence="1 2">
    <name type="scientific">Sorangium cellulosum</name>
    <name type="common">Polyangium cellulosum</name>
    <dbReference type="NCBI Taxonomy" id="56"/>
    <lineage>
        <taxon>Bacteria</taxon>
        <taxon>Pseudomonadati</taxon>
        <taxon>Myxococcota</taxon>
        <taxon>Polyangia</taxon>
        <taxon>Polyangiales</taxon>
        <taxon>Polyangiaceae</taxon>
        <taxon>Sorangium</taxon>
    </lineage>
</organism>
<reference evidence="1 2" key="1">
    <citation type="submission" date="2015-09" db="EMBL/GenBank/DDBJ databases">
        <title>Sorangium comparison.</title>
        <authorList>
            <person name="Zaburannyi N."/>
            <person name="Bunk B."/>
            <person name="Overmann J."/>
            <person name="Mueller R."/>
        </authorList>
    </citation>
    <scope>NUCLEOTIDE SEQUENCE [LARGE SCALE GENOMIC DNA]</scope>
    <source>
        <strain evidence="1 2">So ce836</strain>
    </source>
</reference>
<accession>A0A4V0NHQ1</accession>
<dbReference type="EMBL" id="CP012672">
    <property type="protein sequence ID" value="AUX37452.1"/>
    <property type="molecule type" value="Genomic_DNA"/>
</dbReference>
<protein>
    <submittedName>
        <fullName evidence="1">Uncharacterized protein</fullName>
    </submittedName>
</protein>